<dbReference type="Proteomes" id="UP000800200">
    <property type="component" value="Unassembled WGS sequence"/>
</dbReference>
<feature type="region of interest" description="Disordered" evidence="1">
    <location>
        <begin position="287"/>
        <end position="326"/>
    </location>
</feature>
<reference evidence="2" key="1">
    <citation type="journal article" date="2020" name="Stud. Mycol.">
        <title>101 Dothideomycetes genomes: a test case for predicting lifestyles and emergence of pathogens.</title>
        <authorList>
            <person name="Haridas S."/>
            <person name="Albert R."/>
            <person name="Binder M."/>
            <person name="Bloem J."/>
            <person name="Labutti K."/>
            <person name="Salamov A."/>
            <person name="Andreopoulos B."/>
            <person name="Baker S."/>
            <person name="Barry K."/>
            <person name="Bills G."/>
            <person name="Bluhm B."/>
            <person name="Cannon C."/>
            <person name="Castanera R."/>
            <person name="Culley D."/>
            <person name="Daum C."/>
            <person name="Ezra D."/>
            <person name="Gonzalez J."/>
            <person name="Henrissat B."/>
            <person name="Kuo A."/>
            <person name="Liang C."/>
            <person name="Lipzen A."/>
            <person name="Lutzoni F."/>
            <person name="Magnuson J."/>
            <person name="Mondo S."/>
            <person name="Nolan M."/>
            <person name="Ohm R."/>
            <person name="Pangilinan J."/>
            <person name="Park H.-J."/>
            <person name="Ramirez L."/>
            <person name="Alfaro M."/>
            <person name="Sun H."/>
            <person name="Tritt A."/>
            <person name="Yoshinaga Y."/>
            <person name="Zwiers L.-H."/>
            <person name="Turgeon B."/>
            <person name="Goodwin S."/>
            <person name="Spatafora J."/>
            <person name="Crous P."/>
            <person name="Grigoriev I."/>
        </authorList>
    </citation>
    <scope>NUCLEOTIDE SEQUENCE</scope>
    <source>
        <strain evidence="2">CBS 207.26</strain>
    </source>
</reference>
<feature type="compositionally biased region" description="Low complexity" evidence="1">
    <location>
        <begin position="298"/>
        <end position="312"/>
    </location>
</feature>
<gene>
    <name evidence="2" type="ORF">K469DRAFT_684614</name>
</gene>
<feature type="region of interest" description="Disordered" evidence="1">
    <location>
        <begin position="1"/>
        <end position="27"/>
    </location>
</feature>
<dbReference type="EMBL" id="ML994623">
    <property type="protein sequence ID" value="KAF2188593.1"/>
    <property type="molecule type" value="Genomic_DNA"/>
</dbReference>
<feature type="compositionally biased region" description="Basic and acidic residues" evidence="1">
    <location>
        <begin position="226"/>
        <end position="244"/>
    </location>
</feature>
<feature type="region of interest" description="Disordered" evidence="1">
    <location>
        <begin position="226"/>
        <end position="261"/>
    </location>
</feature>
<accession>A0A6A6EBP3</accession>
<name>A0A6A6EBP3_9PEZI</name>
<evidence type="ECO:0000313" key="2">
    <source>
        <dbReference type="EMBL" id="KAF2188593.1"/>
    </source>
</evidence>
<feature type="compositionally biased region" description="Low complexity" evidence="1">
    <location>
        <begin position="12"/>
        <end position="27"/>
    </location>
</feature>
<evidence type="ECO:0000256" key="1">
    <source>
        <dbReference type="SAM" id="MobiDB-lite"/>
    </source>
</evidence>
<dbReference type="OrthoDB" id="4738706at2759"/>
<dbReference type="AlphaFoldDB" id="A0A6A6EBP3"/>
<feature type="compositionally biased region" description="Basic and acidic residues" evidence="1">
    <location>
        <begin position="1"/>
        <end position="11"/>
    </location>
</feature>
<organism evidence="2 3">
    <name type="scientific">Zopfia rhizophila CBS 207.26</name>
    <dbReference type="NCBI Taxonomy" id="1314779"/>
    <lineage>
        <taxon>Eukaryota</taxon>
        <taxon>Fungi</taxon>
        <taxon>Dikarya</taxon>
        <taxon>Ascomycota</taxon>
        <taxon>Pezizomycotina</taxon>
        <taxon>Dothideomycetes</taxon>
        <taxon>Dothideomycetes incertae sedis</taxon>
        <taxon>Zopfiaceae</taxon>
        <taxon>Zopfia</taxon>
    </lineage>
</organism>
<keyword evidence="3" id="KW-1185">Reference proteome</keyword>
<sequence>MEDRYDSDASEHGSSTGGSESSSASGLLSSDLPEYAMVSAKSRPEYIERKILADPRERGRAPVKLVGQLVFKNVQLLREHQRQAESYLVSSQDPPKGIDTTQLARLKSKKRFGMEKSAEEKWRAIYHFLFPDEDVAYVSHYCDDVVEPPEGLDLTELQIFLQREYHRRLRRDYEALWDRYSQPIEDQLRTEHIQIAEQCLDAVFRDFHLQNGNAISLQHRALSSHDRTHLDGSIRTPSDQEHTQRSNGSVPRAQPLAPLGLGPEVSNVSHVALLGSLQTSLSNEAIAPPSLQPQMPVSRSSSSPKDGSNNSSGVLPPSNSFADHLIPPSTMGVHGFNNDFMGHDDQFLVDQRSVQRVHTLGHQSHNPNESPFMGFDASTHQHQAANLDMSVPIEQPMDLESVIQSIDWSQPSSIPLDDRGLPFASFN</sequence>
<evidence type="ECO:0000313" key="3">
    <source>
        <dbReference type="Proteomes" id="UP000800200"/>
    </source>
</evidence>
<proteinExistence type="predicted"/>
<protein>
    <submittedName>
        <fullName evidence="2">Uncharacterized protein</fullName>
    </submittedName>
</protein>